<reference evidence="1 2" key="1">
    <citation type="submission" date="2022-04" db="EMBL/GenBank/DDBJ databases">
        <title>Rhizobium coralii sp. nov., isolated from coral Turbinaria peltata.</title>
        <authorList>
            <person name="Sun H."/>
        </authorList>
    </citation>
    <scope>NUCLEOTIDE SEQUENCE [LARGE SCALE GENOMIC DNA]</scope>
    <source>
        <strain evidence="1 2">NTR19</strain>
    </source>
</reference>
<name>A0ABT0IW04_9HYPH</name>
<evidence type="ECO:0000313" key="2">
    <source>
        <dbReference type="Proteomes" id="UP001202827"/>
    </source>
</evidence>
<sequence length="99" mass="10775">MTDTTPQDGQTDRAKVDLEGRVVVLEIVSMTALALAMDTSETADVDHARGIARLIMETVHQRCGELKMPDEARLSACSYADELLSTAMQSLYPGAPQQH</sequence>
<dbReference type="RefSeq" id="WP_248684402.1">
    <property type="nucleotide sequence ID" value="NZ_JALPRY010000023.1"/>
</dbReference>
<protein>
    <submittedName>
        <fullName evidence="1">Uncharacterized protein</fullName>
    </submittedName>
</protein>
<dbReference type="Proteomes" id="UP001202827">
    <property type="component" value="Unassembled WGS sequence"/>
</dbReference>
<keyword evidence="2" id="KW-1185">Reference proteome</keyword>
<gene>
    <name evidence="1" type="ORF">M0654_18860</name>
</gene>
<dbReference type="EMBL" id="JALPRY010000023">
    <property type="protein sequence ID" value="MCK8782044.1"/>
    <property type="molecule type" value="Genomic_DNA"/>
</dbReference>
<proteinExistence type="predicted"/>
<evidence type="ECO:0000313" key="1">
    <source>
        <dbReference type="EMBL" id="MCK8782044.1"/>
    </source>
</evidence>
<comment type="caution">
    <text evidence="1">The sequence shown here is derived from an EMBL/GenBank/DDBJ whole genome shotgun (WGS) entry which is preliminary data.</text>
</comment>
<organism evidence="1 2">
    <name type="scientific">Neorhizobium turbinariae</name>
    <dbReference type="NCBI Taxonomy" id="2937795"/>
    <lineage>
        <taxon>Bacteria</taxon>
        <taxon>Pseudomonadati</taxon>
        <taxon>Pseudomonadota</taxon>
        <taxon>Alphaproteobacteria</taxon>
        <taxon>Hyphomicrobiales</taxon>
        <taxon>Rhizobiaceae</taxon>
        <taxon>Rhizobium/Agrobacterium group</taxon>
        <taxon>Neorhizobium</taxon>
    </lineage>
</organism>
<accession>A0ABT0IW04</accession>